<proteinExistence type="predicted"/>
<dbReference type="Proteomes" id="UP000007590">
    <property type="component" value="Chromosome"/>
</dbReference>
<gene>
    <name evidence="1" type="ordered locus">Solca_1551</name>
</gene>
<reference evidence="1" key="1">
    <citation type="submission" date="2012-02" db="EMBL/GenBank/DDBJ databases">
        <title>The complete genome of Solitalea canadensis DSM 3403.</title>
        <authorList>
            <consortium name="US DOE Joint Genome Institute (JGI-PGF)"/>
            <person name="Lucas S."/>
            <person name="Copeland A."/>
            <person name="Lapidus A."/>
            <person name="Glavina del Rio T."/>
            <person name="Dalin E."/>
            <person name="Tice H."/>
            <person name="Bruce D."/>
            <person name="Goodwin L."/>
            <person name="Pitluck S."/>
            <person name="Peters L."/>
            <person name="Ovchinnikova G."/>
            <person name="Lu M."/>
            <person name="Kyrpides N."/>
            <person name="Mavromatis K."/>
            <person name="Ivanova N."/>
            <person name="Brettin T."/>
            <person name="Detter J.C."/>
            <person name="Han C."/>
            <person name="Larimer F."/>
            <person name="Land M."/>
            <person name="Hauser L."/>
            <person name="Markowitz V."/>
            <person name="Cheng J.-F."/>
            <person name="Hugenholtz P."/>
            <person name="Woyke T."/>
            <person name="Wu D."/>
            <person name="Spring S."/>
            <person name="Schroeder M."/>
            <person name="Kopitz M."/>
            <person name="Brambilla E."/>
            <person name="Klenk H.-P."/>
            <person name="Eisen J.A."/>
        </authorList>
    </citation>
    <scope>NUCLEOTIDE SEQUENCE</scope>
    <source>
        <strain evidence="1">DSM 3403</strain>
    </source>
</reference>
<sequence length="58" mass="6167">MGGSLDLNAGGTETMNVENFGKNTGGYRIGQAGIIPDFGQMKGYGFSAMYSYGTTWVF</sequence>
<accession>H8KTP9</accession>
<dbReference type="RefSeq" id="WP_014679851.1">
    <property type="nucleotide sequence ID" value="NC_017770.1"/>
</dbReference>
<evidence type="ECO:0000313" key="1">
    <source>
        <dbReference type="EMBL" id="AFD06624.1"/>
    </source>
</evidence>
<protein>
    <submittedName>
        <fullName evidence="1">Uncharacterized protein</fullName>
    </submittedName>
</protein>
<evidence type="ECO:0000313" key="2">
    <source>
        <dbReference type="Proteomes" id="UP000007590"/>
    </source>
</evidence>
<dbReference type="EMBL" id="CP003349">
    <property type="protein sequence ID" value="AFD06624.1"/>
    <property type="molecule type" value="Genomic_DNA"/>
</dbReference>
<dbReference type="STRING" id="929556.Solca_1551"/>
<name>H8KTP9_SOLCM</name>
<dbReference type="KEGG" id="scn:Solca_1551"/>
<keyword evidence="2" id="KW-1185">Reference proteome</keyword>
<dbReference type="HOGENOM" id="CLU_2976876_0_0_10"/>
<organism evidence="1 2">
    <name type="scientific">Solitalea canadensis (strain ATCC 29591 / DSM 3403 / JCM 21819 / LMG 8368 / NBRC 15130 / NCIMB 12057 / USAM 9D)</name>
    <name type="common">Flexibacter canadensis</name>
    <dbReference type="NCBI Taxonomy" id="929556"/>
    <lineage>
        <taxon>Bacteria</taxon>
        <taxon>Pseudomonadati</taxon>
        <taxon>Bacteroidota</taxon>
        <taxon>Sphingobacteriia</taxon>
        <taxon>Sphingobacteriales</taxon>
        <taxon>Sphingobacteriaceae</taxon>
        <taxon>Solitalea</taxon>
    </lineage>
</organism>
<dbReference type="OrthoDB" id="9978510at2"/>
<dbReference type="AlphaFoldDB" id="H8KTP9"/>